<dbReference type="GeneID" id="4700716"/>
<dbReference type="PANTHER" id="PTHR34861:SF10">
    <property type="entry name" value="CYCLASE"/>
    <property type="match status" value="1"/>
</dbReference>
<gene>
    <name evidence="2" type="ORF">ACLA_023080</name>
</gene>
<reference evidence="2 3" key="1">
    <citation type="journal article" date="2008" name="PLoS Genet.">
        <title>Genomic islands in the pathogenic filamentous fungus Aspergillus fumigatus.</title>
        <authorList>
            <person name="Fedorova N.D."/>
            <person name="Khaldi N."/>
            <person name="Joardar V.S."/>
            <person name="Maiti R."/>
            <person name="Amedeo P."/>
            <person name="Anderson M.J."/>
            <person name="Crabtree J."/>
            <person name="Silva J.C."/>
            <person name="Badger J.H."/>
            <person name="Albarraq A."/>
            <person name="Angiuoli S."/>
            <person name="Bussey H."/>
            <person name="Bowyer P."/>
            <person name="Cotty P.J."/>
            <person name="Dyer P.S."/>
            <person name="Egan A."/>
            <person name="Galens K."/>
            <person name="Fraser-Liggett C.M."/>
            <person name="Haas B.J."/>
            <person name="Inman J.M."/>
            <person name="Kent R."/>
            <person name="Lemieux S."/>
            <person name="Malavazi I."/>
            <person name="Orvis J."/>
            <person name="Roemer T."/>
            <person name="Ronning C.M."/>
            <person name="Sundaram J.P."/>
            <person name="Sutton G."/>
            <person name="Turner G."/>
            <person name="Venter J.C."/>
            <person name="White O.R."/>
            <person name="Whitty B.R."/>
            <person name="Youngman P."/>
            <person name="Wolfe K.H."/>
            <person name="Goldman G.H."/>
            <person name="Wortman J.R."/>
            <person name="Jiang B."/>
            <person name="Denning D.W."/>
            <person name="Nierman W.C."/>
        </authorList>
    </citation>
    <scope>NUCLEOTIDE SEQUENCE [LARGE SCALE GENOMIC DNA]</scope>
    <source>
        <strain evidence="3">ATCC 1007 / CBS 513.65 / DSM 816 / NCTC 3887 / NRRL 1</strain>
    </source>
</reference>
<dbReference type="KEGG" id="act:ACLA_023080"/>
<dbReference type="VEuPathDB" id="FungiDB:ACLA_023080"/>
<comment type="similarity">
    <text evidence="1">Belongs to the Cyclase 1 superfamily.</text>
</comment>
<keyword evidence="3" id="KW-1185">Reference proteome</keyword>
<dbReference type="HOGENOM" id="CLU_030671_1_0_1"/>
<organism evidence="2 3">
    <name type="scientific">Aspergillus clavatus (strain ATCC 1007 / CBS 513.65 / DSM 816 / NCTC 3887 / NRRL 1 / QM 1276 / 107)</name>
    <dbReference type="NCBI Taxonomy" id="344612"/>
    <lineage>
        <taxon>Eukaryota</taxon>
        <taxon>Fungi</taxon>
        <taxon>Dikarya</taxon>
        <taxon>Ascomycota</taxon>
        <taxon>Pezizomycotina</taxon>
        <taxon>Eurotiomycetes</taxon>
        <taxon>Eurotiomycetidae</taxon>
        <taxon>Eurotiales</taxon>
        <taxon>Aspergillaceae</taxon>
        <taxon>Aspergillus</taxon>
        <taxon>Aspergillus subgen. Fumigati</taxon>
    </lineage>
</organism>
<evidence type="ECO:0000313" key="2">
    <source>
        <dbReference type="EMBL" id="EAW07594.1"/>
    </source>
</evidence>
<evidence type="ECO:0000256" key="1">
    <source>
        <dbReference type="ARBA" id="ARBA00007865"/>
    </source>
</evidence>
<dbReference type="InterPro" id="IPR007325">
    <property type="entry name" value="KFase/CYL"/>
</dbReference>
<evidence type="ECO:0008006" key="4">
    <source>
        <dbReference type="Google" id="ProtNLM"/>
    </source>
</evidence>
<dbReference type="Pfam" id="PF04199">
    <property type="entry name" value="Cyclase"/>
    <property type="match status" value="1"/>
</dbReference>
<dbReference type="PANTHER" id="PTHR34861">
    <property type="match status" value="1"/>
</dbReference>
<dbReference type="AlphaFoldDB" id="A1CPM3"/>
<proteinExistence type="inferred from homology"/>
<evidence type="ECO:0000313" key="3">
    <source>
        <dbReference type="Proteomes" id="UP000006701"/>
    </source>
</evidence>
<dbReference type="Gene3D" id="3.50.30.50">
    <property type="entry name" value="Putative cyclase"/>
    <property type="match status" value="1"/>
</dbReference>
<dbReference type="RefSeq" id="XP_001269020.1">
    <property type="nucleotide sequence ID" value="XM_001269019.1"/>
</dbReference>
<protein>
    <recommendedName>
        <fullName evidence="4">Cyclase</fullName>
    </recommendedName>
</protein>
<dbReference type="eggNOG" id="ENOG502QW43">
    <property type="taxonomic scope" value="Eukaryota"/>
</dbReference>
<dbReference type="OMA" id="TGWWTRF"/>
<accession>A1CPM3</accession>
<dbReference type="InterPro" id="IPR037175">
    <property type="entry name" value="KFase_sf"/>
</dbReference>
<dbReference type="EMBL" id="DS027059">
    <property type="protein sequence ID" value="EAW07594.1"/>
    <property type="molecule type" value="Genomic_DNA"/>
</dbReference>
<dbReference type="GO" id="GO:0019441">
    <property type="term" value="P:L-tryptophan catabolic process to kynurenine"/>
    <property type="evidence" value="ECO:0007669"/>
    <property type="project" value="InterPro"/>
</dbReference>
<sequence>MPATDRLRKVADTLSSNPISSSVLPHTMSARVQVADQLPWDPTCVRFPSRRELPKLTEAPEDAAWVWGEDDSLGRLNLLTPERVKAAAAEITTGEMVRLDLPLTIPEAPSFGREAFQHKIKLLIEGVAYDDTYTLNTQSGTQWDGFRHFSHIDSQAFYNGTKSSDIVGENANLRCSIHHWAEHGIAGRGILLDYRHYANTHGISYDPYTAHAISFADLQACATEQGIDLHPESQGGDIKVGDILMVRSGFVERYHELSPEARAAAGERAFDDIEWAGLKQEEAVLDWLHDCYFGAVVGDSPTFERWPAPGNRHLHQHILALWGMPLGEMWDLEKLAAKCRERGRWTFFVTSAPANVAGGVGSHANATAIL</sequence>
<dbReference type="Proteomes" id="UP000006701">
    <property type="component" value="Unassembled WGS sequence"/>
</dbReference>
<dbReference type="OrthoDB" id="5396at2759"/>
<dbReference type="SUPFAM" id="SSF102198">
    <property type="entry name" value="Putative cyclase"/>
    <property type="match status" value="1"/>
</dbReference>
<dbReference type="GO" id="GO:0004061">
    <property type="term" value="F:arylformamidase activity"/>
    <property type="evidence" value="ECO:0007669"/>
    <property type="project" value="InterPro"/>
</dbReference>
<name>A1CPM3_ASPCL</name>